<keyword evidence="2" id="KW-0119">Carbohydrate metabolism</keyword>
<dbReference type="SUPFAM" id="SSF49899">
    <property type="entry name" value="Concanavalin A-like lectins/glucanases"/>
    <property type="match status" value="1"/>
</dbReference>
<dbReference type="PANTHER" id="PTHR34002:SF9">
    <property type="entry name" value="XYLOGLUCAN-SPECIFIC ENDO-BETA-1,4-GLUCANASE A"/>
    <property type="match status" value="1"/>
</dbReference>
<dbReference type="GO" id="GO:0008810">
    <property type="term" value="F:cellulase activity"/>
    <property type="evidence" value="ECO:0007669"/>
    <property type="project" value="InterPro"/>
</dbReference>
<reference evidence="3 4" key="1">
    <citation type="submission" date="2016-04" db="EMBL/GenBank/DDBJ databases">
        <title>Evolutionary innovation and constraint leading to complex multicellularity in the Ascomycota.</title>
        <authorList>
            <person name="Cisse O."/>
            <person name="Nguyen A."/>
            <person name="Hewitt D.A."/>
            <person name="Jedd G."/>
            <person name="Stajich J.E."/>
        </authorList>
    </citation>
    <scope>NUCLEOTIDE SEQUENCE [LARGE SCALE GENOMIC DNA]</scope>
    <source>
        <strain evidence="3 4">DAH-3</strain>
    </source>
</reference>
<name>A0A1U7LKP0_NEOID</name>
<gene>
    <name evidence="3" type="ORF">NEOLI_005207</name>
</gene>
<keyword evidence="2" id="KW-0624">Polysaccharide degradation</keyword>
<dbReference type="GO" id="GO:0000272">
    <property type="term" value="P:polysaccharide catabolic process"/>
    <property type="evidence" value="ECO:0007669"/>
    <property type="project" value="UniProtKB-KW"/>
</dbReference>
<comment type="caution">
    <text evidence="3">The sequence shown here is derived from an EMBL/GenBank/DDBJ whole genome shotgun (WGS) entry which is preliminary data.</text>
</comment>
<accession>A0A1U7LKP0</accession>
<dbReference type="Pfam" id="PF01670">
    <property type="entry name" value="Glyco_hydro_12"/>
    <property type="match status" value="1"/>
</dbReference>
<keyword evidence="2" id="KW-0326">Glycosidase</keyword>
<proteinExistence type="inferred from homology"/>
<evidence type="ECO:0000256" key="2">
    <source>
        <dbReference type="RuleBase" id="RU361163"/>
    </source>
</evidence>
<evidence type="ECO:0000256" key="1">
    <source>
        <dbReference type="ARBA" id="ARBA00005519"/>
    </source>
</evidence>
<comment type="similarity">
    <text evidence="1 2">Belongs to the glycosyl hydrolase 12 (cellulase H) family.</text>
</comment>
<evidence type="ECO:0000313" key="4">
    <source>
        <dbReference type="Proteomes" id="UP000186594"/>
    </source>
</evidence>
<dbReference type="PANTHER" id="PTHR34002">
    <property type="entry name" value="BLR1656 PROTEIN"/>
    <property type="match status" value="1"/>
</dbReference>
<dbReference type="STRING" id="1198029.A0A1U7LKP0"/>
<dbReference type="InterPro" id="IPR013319">
    <property type="entry name" value="GH11/12"/>
</dbReference>
<dbReference type="Gene3D" id="2.60.120.180">
    <property type="match status" value="1"/>
</dbReference>
<dbReference type="InterPro" id="IPR002594">
    <property type="entry name" value="GH12"/>
</dbReference>
<dbReference type="OMA" id="HTWNLYS"/>
<sequence length="201" mass="22270">MRDNNLWGENGFSGTQCITADNSQTSPISWASNWNWTGGPRFVKSYANSKVTTNLPILVSNIHSIKSSWSWSYSETDIVADVAYDLFLGPKSDSKYDFEIMIWLAGFGEMGPLGSSIDKNITLAGHSWTLFYGKSDHTVYSFVREGNDIPVFEEDIYGFVKHLVTNGALPSNYYLVYLGAGTEAISGNAYFQTTSYTASIL</sequence>
<keyword evidence="2" id="KW-0378">Hydrolase</keyword>
<dbReference type="Proteomes" id="UP000186594">
    <property type="component" value="Unassembled WGS sequence"/>
</dbReference>
<protein>
    <submittedName>
        <fullName evidence="3">Xyloglucan-specific endo-beta-1,4-glucanase A</fullName>
    </submittedName>
</protein>
<dbReference type="InterPro" id="IPR013320">
    <property type="entry name" value="ConA-like_dom_sf"/>
</dbReference>
<keyword evidence="4" id="KW-1185">Reference proteome</keyword>
<dbReference type="EMBL" id="LXFE01002124">
    <property type="protein sequence ID" value="OLL23217.1"/>
    <property type="molecule type" value="Genomic_DNA"/>
</dbReference>
<evidence type="ECO:0000313" key="3">
    <source>
        <dbReference type="EMBL" id="OLL23217.1"/>
    </source>
</evidence>
<dbReference type="AlphaFoldDB" id="A0A1U7LKP0"/>
<dbReference type="OrthoDB" id="89349at2759"/>
<organism evidence="3 4">
    <name type="scientific">Neolecta irregularis (strain DAH-3)</name>
    <dbReference type="NCBI Taxonomy" id="1198029"/>
    <lineage>
        <taxon>Eukaryota</taxon>
        <taxon>Fungi</taxon>
        <taxon>Dikarya</taxon>
        <taxon>Ascomycota</taxon>
        <taxon>Taphrinomycotina</taxon>
        <taxon>Neolectales</taxon>
        <taxon>Neolectaceae</taxon>
        <taxon>Neolecta</taxon>
    </lineage>
</organism>